<comment type="subcellular location">
    <subcellularLocation>
        <location evidence="1">Membrane</location>
        <topology evidence="1">Multi-pass membrane protein</topology>
    </subcellularLocation>
</comment>
<feature type="transmembrane region" description="Helical" evidence="2">
    <location>
        <begin position="403"/>
        <end position="426"/>
    </location>
</feature>
<feature type="transmembrane region" description="Helical" evidence="2">
    <location>
        <begin position="194"/>
        <end position="214"/>
    </location>
</feature>
<dbReference type="Proteomes" id="UP000481153">
    <property type="component" value="Unassembled WGS sequence"/>
</dbReference>
<evidence type="ECO:0000259" key="3">
    <source>
        <dbReference type="PROSITE" id="PS50850"/>
    </source>
</evidence>
<dbReference type="GO" id="GO:0016020">
    <property type="term" value="C:membrane"/>
    <property type="evidence" value="ECO:0007669"/>
    <property type="project" value="UniProtKB-SubCell"/>
</dbReference>
<feature type="transmembrane region" description="Helical" evidence="2">
    <location>
        <begin position="268"/>
        <end position="288"/>
    </location>
</feature>
<dbReference type="SUPFAM" id="SSF103473">
    <property type="entry name" value="MFS general substrate transporter"/>
    <property type="match status" value="1"/>
</dbReference>
<feature type="transmembrane region" description="Helical" evidence="2">
    <location>
        <begin position="497"/>
        <end position="517"/>
    </location>
</feature>
<gene>
    <name evidence="4" type="ORF">Ae201684_018590</name>
</gene>
<dbReference type="PANTHER" id="PTHR11360:SF317">
    <property type="entry name" value="MAJOR FACILITATOR SUPERFAMILY (MFS) PROFILE DOMAIN-CONTAINING PROTEIN-RELATED"/>
    <property type="match status" value="1"/>
</dbReference>
<protein>
    <recommendedName>
        <fullName evidence="3">Major facilitator superfamily (MFS) profile domain-containing protein</fullName>
    </recommendedName>
</protein>
<dbReference type="InterPro" id="IPR036259">
    <property type="entry name" value="MFS_trans_sf"/>
</dbReference>
<feature type="transmembrane region" description="Helical" evidence="2">
    <location>
        <begin position="438"/>
        <end position="459"/>
    </location>
</feature>
<keyword evidence="5" id="KW-1185">Reference proteome</keyword>
<feature type="transmembrane region" description="Helical" evidence="2">
    <location>
        <begin position="103"/>
        <end position="122"/>
    </location>
</feature>
<dbReference type="PANTHER" id="PTHR11360">
    <property type="entry name" value="MONOCARBOXYLATE TRANSPORTER"/>
    <property type="match status" value="1"/>
</dbReference>
<dbReference type="PROSITE" id="PS50850">
    <property type="entry name" value="MFS"/>
    <property type="match status" value="1"/>
</dbReference>
<keyword evidence="2" id="KW-1133">Transmembrane helix</keyword>
<accession>A0A6G0W6U7</accession>
<reference evidence="4 5" key="1">
    <citation type="submission" date="2019-07" db="EMBL/GenBank/DDBJ databases">
        <title>Genomics analysis of Aphanomyces spp. identifies a new class of oomycete effector associated with host adaptation.</title>
        <authorList>
            <person name="Gaulin E."/>
        </authorList>
    </citation>
    <scope>NUCLEOTIDE SEQUENCE [LARGE SCALE GENOMIC DNA]</scope>
    <source>
        <strain evidence="4 5">ATCC 201684</strain>
    </source>
</reference>
<evidence type="ECO:0000313" key="4">
    <source>
        <dbReference type="EMBL" id="KAF0722208.1"/>
    </source>
</evidence>
<evidence type="ECO:0000256" key="2">
    <source>
        <dbReference type="SAM" id="Phobius"/>
    </source>
</evidence>
<name>A0A6G0W6U7_9STRA</name>
<dbReference type="GO" id="GO:0022857">
    <property type="term" value="F:transmembrane transporter activity"/>
    <property type="evidence" value="ECO:0007669"/>
    <property type="project" value="InterPro"/>
</dbReference>
<sequence length="617" mass="68056">MYLYKNSTTERSPAKNILPLGQTDHRMQSSRHNMRDFCTSSWPSDLAQAVPQRRGICSWLGEYWRVTIPPKTSNELDAEQWLFVVGLPRGRFWSSRPLFFQRWYLALLTLLTQGIIGCIYSFNTMAPSIDRFFGVETNSIHVYLISTLSLGVAGALAGPFLERKGPRTGMTLGCVFFCLGLVLAQVAITVKSLALLYVGFGVLAGVGHGILLISSMSTLLKWFPDWRGVVTGICVAGMGLGTALWNTFYDNMLLTLPSGSNGPGSLNYLFALTAGVSLVILILSAMVLRTPPPTFTVNGHDIHSIPASAAPNHMLVQDEFLNVGMTLVNYAALEPRHTILSTDKEYFQQVKALTLVQCIFSTDFFWLFVVFAANLTPTVLFLPQVNDTAVMVLHKQPKDATDFLNRMTITTSIGVVVAPLLSDLVIRIFYANPAYARKMIFFIMVAVQAITLGLLMNKWKDLDSWLWYGVGFCIGGGFGVIPSLVSDMFGVYNSGTMYGLILTSRAVGAVVVGFLLPSMQHTENSIQDQFTFMFVFAIVGAAMMIFVRTNTIDRFFHGYQLTLCSKVVIQIPFRTSSTGPNLVEKRKITATMGPNDAFFLMSPASMSSISVLSPDMN</sequence>
<feature type="transmembrane region" description="Helical" evidence="2">
    <location>
        <begin position="168"/>
        <end position="188"/>
    </location>
</feature>
<feature type="domain" description="Major facilitator superfamily (MFS) profile" evidence="3">
    <location>
        <begin position="98"/>
        <end position="552"/>
    </location>
</feature>
<dbReference type="VEuPathDB" id="FungiDB:AeMF1_006127"/>
<dbReference type="Gene3D" id="1.20.1250.20">
    <property type="entry name" value="MFS general substrate transporter like domains"/>
    <property type="match status" value="1"/>
</dbReference>
<feature type="transmembrane region" description="Helical" evidence="2">
    <location>
        <begin position="529"/>
        <end position="547"/>
    </location>
</feature>
<evidence type="ECO:0000256" key="1">
    <source>
        <dbReference type="ARBA" id="ARBA00004141"/>
    </source>
</evidence>
<dbReference type="EMBL" id="VJMJ01000343">
    <property type="protein sequence ID" value="KAF0722208.1"/>
    <property type="molecule type" value="Genomic_DNA"/>
</dbReference>
<comment type="caution">
    <text evidence="4">The sequence shown here is derived from an EMBL/GenBank/DDBJ whole genome shotgun (WGS) entry which is preliminary data.</text>
</comment>
<keyword evidence="2" id="KW-0812">Transmembrane</keyword>
<evidence type="ECO:0000313" key="5">
    <source>
        <dbReference type="Proteomes" id="UP000481153"/>
    </source>
</evidence>
<feature type="transmembrane region" description="Helical" evidence="2">
    <location>
        <begin position="364"/>
        <end position="383"/>
    </location>
</feature>
<organism evidence="4 5">
    <name type="scientific">Aphanomyces euteiches</name>
    <dbReference type="NCBI Taxonomy" id="100861"/>
    <lineage>
        <taxon>Eukaryota</taxon>
        <taxon>Sar</taxon>
        <taxon>Stramenopiles</taxon>
        <taxon>Oomycota</taxon>
        <taxon>Saprolegniomycetes</taxon>
        <taxon>Saprolegniales</taxon>
        <taxon>Verrucalvaceae</taxon>
        <taxon>Aphanomyces</taxon>
    </lineage>
</organism>
<dbReference type="Pfam" id="PF07690">
    <property type="entry name" value="MFS_1"/>
    <property type="match status" value="1"/>
</dbReference>
<proteinExistence type="predicted"/>
<dbReference type="AlphaFoldDB" id="A0A6G0W6U7"/>
<feature type="transmembrane region" description="Helical" evidence="2">
    <location>
        <begin position="226"/>
        <end position="248"/>
    </location>
</feature>
<feature type="transmembrane region" description="Helical" evidence="2">
    <location>
        <begin position="465"/>
        <end position="485"/>
    </location>
</feature>
<dbReference type="InterPro" id="IPR050327">
    <property type="entry name" value="Proton-linked_MCT"/>
</dbReference>
<dbReference type="InterPro" id="IPR020846">
    <property type="entry name" value="MFS_dom"/>
</dbReference>
<feature type="transmembrane region" description="Helical" evidence="2">
    <location>
        <begin position="142"/>
        <end position="161"/>
    </location>
</feature>
<dbReference type="InterPro" id="IPR011701">
    <property type="entry name" value="MFS"/>
</dbReference>
<keyword evidence="2" id="KW-0472">Membrane</keyword>